<evidence type="ECO:0000256" key="1">
    <source>
        <dbReference type="ARBA" id="ARBA00004245"/>
    </source>
</evidence>
<dbReference type="Proteomes" id="UP000814243">
    <property type="component" value="Unassembled WGS sequence"/>
</dbReference>
<evidence type="ECO:0000256" key="3">
    <source>
        <dbReference type="ARBA" id="ARBA00022701"/>
    </source>
</evidence>
<evidence type="ECO:0000256" key="5">
    <source>
        <dbReference type="ARBA" id="ARBA00022840"/>
    </source>
</evidence>
<feature type="coiled-coil region" evidence="9">
    <location>
        <begin position="29"/>
        <end position="77"/>
    </location>
</feature>
<reference evidence="11" key="1">
    <citation type="journal article" date="2021" name="G3 (Bethesda)">
        <title>Genome and transcriptome analysis of the beet armyworm Spodoptera exigua reveals targets for pest control. .</title>
        <authorList>
            <person name="Simon S."/>
            <person name="Breeschoten T."/>
            <person name="Jansen H.J."/>
            <person name="Dirks R.P."/>
            <person name="Schranz M.E."/>
            <person name="Ros V.I.D."/>
        </authorList>
    </citation>
    <scope>NUCLEOTIDE SEQUENCE</scope>
    <source>
        <strain evidence="11">TB_SE_WUR_2020</strain>
    </source>
</reference>
<evidence type="ECO:0000256" key="4">
    <source>
        <dbReference type="ARBA" id="ARBA00022741"/>
    </source>
</evidence>
<sequence>MLQARIKKSNNSEEGAEEEGGSLAQKQKISFLENNLEQLTKVHKQLVRDNADLRCEVPKLEKRLRATMERVKALETALKVPGTSYKHALAACFSDINHFRFFLLQEAKDGAMRDRKRYQFEVDRIKEAVRAKNLARRGPQAQIAKPIRAGGGHLVGGGTPGVVRPAPAQDIKRKSIIVGARDES</sequence>
<keyword evidence="8" id="KW-0206">Cytoskeleton</keyword>
<evidence type="ECO:0000256" key="2">
    <source>
        <dbReference type="ARBA" id="ARBA00022490"/>
    </source>
</evidence>
<dbReference type="EMBL" id="JACEFF010000107">
    <property type="protein sequence ID" value="KAH9643864.1"/>
    <property type="molecule type" value="Genomic_DNA"/>
</dbReference>
<evidence type="ECO:0000256" key="7">
    <source>
        <dbReference type="ARBA" id="ARBA00023175"/>
    </source>
</evidence>
<proteinExistence type="predicted"/>
<evidence type="ECO:0000313" key="12">
    <source>
        <dbReference type="Proteomes" id="UP000814243"/>
    </source>
</evidence>
<evidence type="ECO:0000256" key="8">
    <source>
        <dbReference type="ARBA" id="ARBA00023212"/>
    </source>
</evidence>
<keyword evidence="5" id="KW-0067">ATP-binding</keyword>
<organism evidence="11 12">
    <name type="scientific">Spodoptera exigua</name>
    <name type="common">Beet armyworm</name>
    <name type="synonym">Noctua fulgens</name>
    <dbReference type="NCBI Taxonomy" id="7107"/>
    <lineage>
        <taxon>Eukaryota</taxon>
        <taxon>Metazoa</taxon>
        <taxon>Ecdysozoa</taxon>
        <taxon>Arthropoda</taxon>
        <taxon>Hexapoda</taxon>
        <taxon>Insecta</taxon>
        <taxon>Pterygota</taxon>
        <taxon>Neoptera</taxon>
        <taxon>Endopterygota</taxon>
        <taxon>Lepidoptera</taxon>
        <taxon>Glossata</taxon>
        <taxon>Ditrysia</taxon>
        <taxon>Noctuoidea</taxon>
        <taxon>Noctuidae</taxon>
        <taxon>Amphipyrinae</taxon>
        <taxon>Spodoptera</taxon>
    </lineage>
</organism>
<keyword evidence="3" id="KW-0493">Microtubule</keyword>
<evidence type="ECO:0000256" key="10">
    <source>
        <dbReference type="SAM" id="MobiDB-lite"/>
    </source>
</evidence>
<keyword evidence="2" id="KW-0963">Cytoplasm</keyword>
<evidence type="ECO:0000256" key="9">
    <source>
        <dbReference type="SAM" id="Coils"/>
    </source>
</evidence>
<evidence type="ECO:0000256" key="6">
    <source>
        <dbReference type="ARBA" id="ARBA00023054"/>
    </source>
</evidence>
<gene>
    <name evidence="11" type="ORF">HF086_012739</name>
</gene>
<name>A0A922SNJ5_SPOEX</name>
<comment type="caution">
    <text evidence="11">The sequence shown here is derived from an EMBL/GenBank/DDBJ whole genome shotgun (WGS) entry which is preliminary data.</text>
</comment>
<dbReference type="AlphaFoldDB" id="A0A922SNJ5"/>
<keyword evidence="4" id="KW-0547">Nucleotide-binding</keyword>
<feature type="region of interest" description="Disordered" evidence="10">
    <location>
        <begin position="1"/>
        <end position="22"/>
    </location>
</feature>
<comment type="subcellular location">
    <subcellularLocation>
        <location evidence="1">Cytoplasm</location>
        <location evidence="1">Cytoskeleton</location>
    </subcellularLocation>
</comment>
<protein>
    <submittedName>
        <fullName evidence="11">Uncharacterized protein</fullName>
    </submittedName>
</protein>
<dbReference type="CDD" id="cd23649">
    <property type="entry name" value="Khc_CBD_cc"/>
    <property type="match status" value="1"/>
</dbReference>
<evidence type="ECO:0000313" key="11">
    <source>
        <dbReference type="EMBL" id="KAH9643864.1"/>
    </source>
</evidence>
<keyword evidence="6 9" id="KW-0175">Coiled coil</keyword>
<accession>A0A922SNJ5</accession>
<dbReference type="InterPro" id="IPR059182">
    <property type="entry name" value="Khc_C"/>
</dbReference>
<keyword evidence="7" id="KW-0505">Motor protein</keyword>